<evidence type="ECO:0000256" key="1">
    <source>
        <dbReference type="PROSITE-ProRule" id="PRU00042"/>
    </source>
</evidence>
<evidence type="ECO:0000256" key="2">
    <source>
        <dbReference type="SAM" id="MobiDB-lite"/>
    </source>
</evidence>
<name>A0A8S1VKL4_9CILI</name>
<feature type="compositionally biased region" description="Basic and acidic residues" evidence="2">
    <location>
        <begin position="738"/>
        <end position="757"/>
    </location>
</feature>
<keyword evidence="1" id="KW-0863">Zinc-finger</keyword>
<accession>A0A8S1VKL4</accession>
<organism evidence="4 5">
    <name type="scientific">Paramecium pentaurelia</name>
    <dbReference type="NCBI Taxonomy" id="43138"/>
    <lineage>
        <taxon>Eukaryota</taxon>
        <taxon>Sar</taxon>
        <taxon>Alveolata</taxon>
        <taxon>Ciliophora</taxon>
        <taxon>Intramacronucleata</taxon>
        <taxon>Oligohymenophorea</taxon>
        <taxon>Peniculida</taxon>
        <taxon>Parameciidae</taxon>
        <taxon>Paramecium</taxon>
    </lineage>
</organism>
<protein>
    <recommendedName>
        <fullName evidence="3">C2H2-type domain-containing protein</fullName>
    </recommendedName>
</protein>
<dbReference type="EMBL" id="CAJJDO010000067">
    <property type="protein sequence ID" value="CAD8177377.1"/>
    <property type="molecule type" value="Genomic_DNA"/>
</dbReference>
<feature type="region of interest" description="Disordered" evidence="2">
    <location>
        <begin position="1"/>
        <end position="21"/>
    </location>
</feature>
<feature type="domain" description="C2H2-type" evidence="3">
    <location>
        <begin position="824"/>
        <end position="854"/>
    </location>
</feature>
<dbReference type="PROSITE" id="PS50157">
    <property type="entry name" value="ZINC_FINGER_C2H2_2"/>
    <property type="match status" value="1"/>
</dbReference>
<reference evidence="4" key="1">
    <citation type="submission" date="2021-01" db="EMBL/GenBank/DDBJ databases">
        <authorList>
            <consortium name="Genoscope - CEA"/>
            <person name="William W."/>
        </authorList>
    </citation>
    <scope>NUCLEOTIDE SEQUENCE</scope>
</reference>
<dbReference type="Proteomes" id="UP000689195">
    <property type="component" value="Unassembled WGS sequence"/>
</dbReference>
<dbReference type="OrthoDB" id="307910at2759"/>
<sequence length="902" mass="105872">MGACSSSKPITKQSNQASNRQIQEDPIISVVNYILEEPAQVEIENSKQENLNQVNQDQDNQYQENQLSDIDHLEINEEDNHNFIDEEILLDNTDDTIQKPADTVNFINTGQTLMQHRNQSDVKVLQKQRIFQTDIETQANQLLESVYQRKSDMITSYSKLKRQEEALDLGFASVGFPDESMDCEAVYEILQPGFIFEVIVNKKNIVKGRLDVILQKFLAFSDKCITSQHQVRSADFQQFKKQKHLLSQLTQINVMRMKGVIFEQDVIEDFSIFTYYINFEKIQVGDHLIAVLIDKHKMTMSLKNKSIMGGKQWSLKSLQNPSDFDNWLYFRLGYAKQIGVNFQYQSMNEEEKKKAQEQINANLKFKEETGILKMDYQIEQDGFFPNKQNYPFMMQSLGLSQNTSFTNRNNLKSFMKINLDHRRRLYQIIYFFQTFKSICLARCPIDLCSQVEESKQQLKNNKIIILITMNSSYQYNLLSCNQINIFYQFIMLPKFQNSFSLDQNLQTLIESFNQSQKNPGAISRNRISNNYPCIPSAIRQSPGSQTLNLFLEKVTFILLSNSAINTTFLNDQQDIILKLLFNNKILQLVIIDRPLREQKEDDQSFNLYLQSVYPYQQQHKLKVDFKLEDSDEIEVNGNDNVVTILTKAQIKQQKNEQNKKQIQCVHQDITNKAETQIVQIQFKFLREWYLNLGNNIFAAKKALQEYFKSLSIPKIKFTAFDNQAPSTEQPIIPPQQDLNKKQSLKTEVKQEPEKEQEGVEQPPQIPEKDLQKLFPLVSEEFVQRQRETLDKKNCTSEEKIKRLFEEVRIKQFKQQTYSADKNFFKCPYHKCQKGYKRPNQLKNHLKQNHQKLSEIGFTIDDNGEFKYNERILDYCLLLWKVYPNFVKSVINEMRSRKEQQSV</sequence>
<keyword evidence="1" id="KW-0862">Zinc</keyword>
<gene>
    <name evidence="4" type="ORF">PPENT_87.1.T0670167</name>
</gene>
<evidence type="ECO:0000313" key="5">
    <source>
        <dbReference type="Proteomes" id="UP000689195"/>
    </source>
</evidence>
<dbReference type="GO" id="GO:0008270">
    <property type="term" value="F:zinc ion binding"/>
    <property type="evidence" value="ECO:0007669"/>
    <property type="project" value="UniProtKB-KW"/>
</dbReference>
<keyword evidence="5" id="KW-1185">Reference proteome</keyword>
<dbReference type="AlphaFoldDB" id="A0A8S1VKL4"/>
<evidence type="ECO:0000259" key="3">
    <source>
        <dbReference type="PROSITE" id="PS50157"/>
    </source>
</evidence>
<evidence type="ECO:0000313" key="4">
    <source>
        <dbReference type="EMBL" id="CAD8177377.1"/>
    </source>
</evidence>
<keyword evidence="1" id="KW-0479">Metal-binding</keyword>
<feature type="region of interest" description="Disordered" evidence="2">
    <location>
        <begin position="725"/>
        <end position="763"/>
    </location>
</feature>
<dbReference type="InterPro" id="IPR013087">
    <property type="entry name" value="Znf_C2H2_type"/>
</dbReference>
<proteinExistence type="predicted"/>
<comment type="caution">
    <text evidence="4">The sequence shown here is derived from an EMBL/GenBank/DDBJ whole genome shotgun (WGS) entry which is preliminary data.</text>
</comment>
<dbReference type="PROSITE" id="PS00028">
    <property type="entry name" value="ZINC_FINGER_C2H2_1"/>
    <property type="match status" value="1"/>
</dbReference>